<dbReference type="GO" id="GO:0005886">
    <property type="term" value="C:plasma membrane"/>
    <property type="evidence" value="ECO:0007669"/>
    <property type="project" value="UniProtKB-SubCell"/>
</dbReference>
<dbReference type="Proteomes" id="UP000184368">
    <property type="component" value="Unassembled WGS sequence"/>
</dbReference>
<feature type="transmembrane region" description="Helical" evidence="8">
    <location>
        <begin position="12"/>
        <end position="35"/>
    </location>
</feature>
<gene>
    <name evidence="9" type="ORF">SAMN05444008_111181</name>
</gene>
<evidence type="ECO:0000256" key="7">
    <source>
        <dbReference type="ARBA" id="ARBA00023136"/>
    </source>
</evidence>
<dbReference type="EMBL" id="FQUO01000011">
    <property type="protein sequence ID" value="SHF73490.1"/>
    <property type="molecule type" value="Genomic_DNA"/>
</dbReference>
<dbReference type="OrthoDB" id="793901at2"/>
<dbReference type="NCBIfam" id="TIGR04178">
    <property type="entry name" value="exo_archaeo"/>
    <property type="match status" value="1"/>
</dbReference>
<evidence type="ECO:0000313" key="10">
    <source>
        <dbReference type="Proteomes" id="UP000184368"/>
    </source>
</evidence>
<accession>A0A1M5E2T4</accession>
<feature type="transmembrane region" description="Helical" evidence="8">
    <location>
        <begin position="162"/>
        <end position="179"/>
    </location>
</feature>
<evidence type="ECO:0000256" key="2">
    <source>
        <dbReference type="ARBA" id="ARBA00022475"/>
    </source>
</evidence>
<name>A0A1M5E2T4_9BACT</name>
<feature type="transmembrane region" description="Helical" evidence="8">
    <location>
        <begin position="124"/>
        <end position="147"/>
    </location>
</feature>
<evidence type="ECO:0000313" key="9">
    <source>
        <dbReference type="EMBL" id="SHF73490.1"/>
    </source>
</evidence>
<feature type="transmembrane region" description="Helical" evidence="8">
    <location>
        <begin position="91"/>
        <end position="112"/>
    </location>
</feature>
<evidence type="ECO:0000256" key="6">
    <source>
        <dbReference type="ARBA" id="ARBA00022989"/>
    </source>
</evidence>
<evidence type="ECO:0000256" key="4">
    <source>
        <dbReference type="ARBA" id="ARBA00022692"/>
    </source>
</evidence>
<evidence type="ECO:0000256" key="5">
    <source>
        <dbReference type="ARBA" id="ARBA00022801"/>
    </source>
</evidence>
<reference evidence="9 10" key="1">
    <citation type="submission" date="2016-11" db="EMBL/GenBank/DDBJ databases">
        <authorList>
            <person name="Jaros S."/>
            <person name="Januszkiewicz K."/>
            <person name="Wedrychowicz H."/>
        </authorList>
    </citation>
    <scope>NUCLEOTIDE SEQUENCE [LARGE SCALE GENOMIC DNA]</scope>
    <source>
        <strain evidence="9 10">DSM 26897</strain>
    </source>
</reference>
<evidence type="ECO:0000256" key="3">
    <source>
        <dbReference type="ARBA" id="ARBA00022670"/>
    </source>
</evidence>
<proteinExistence type="predicted"/>
<dbReference type="RefSeq" id="WP_073044753.1">
    <property type="nucleotide sequence ID" value="NZ_FQUO01000011.1"/>
</dbReference>
<sequence length="189" mass="21977">MYLKKLSTALDLSFTFKFLGLFAVLYYFHLFYWGLTTPDGTVYSSFLDLHFNYINWWTSLIVHTAKAASATLGLVTEIKGLKTLQTNNGSWVNVNFACLGFGVLSFWFAFVWASRVGLRKMMMWTLAGLIGFFVLNSIRICVLLYALHQNWQVNRFMDHHETFNVITYLFIFLLIYLFSRVPDQKVKSV</sequence>
<dbReference type="InterPro" id="IPR026392">
    <property type="entry name" value="Exo/Archaeosortase_dom"/>
</dbReference>
<dbReference type="GO" id="GO:0008233">
    <property type="term" value="F:peptidase activity"/>
    <property type="evidence" value="ECO:0007669"/>
    <property type="project" value="UniProtKB-KW"/>
</dbReference>
<keyword evidence="6 8" id="KW-1133">Transmembrane helix</keyword>
<dbReference type="GO" id="GO:0006508">
    <property type="term" value="P:proteolysis"/>
    <property type="evidence" value="ECO:0007669"/>
    <property type="project" value="UniProtKB-KW"/>
</dbReference>
<keyword evidence="3" id="KW-0645">Protease</keyword>
<keyword evidence="5" id="KW-0378">Hydrolase</keyword>
<evidence type="ECO:0000256" key="1">
    <source>
        <dbReference type="ARBA" id="ARBA00004651"/>
    </source>
</evidence>
<evidence type="ECO:0000256" key="8">
    <source>
        <dbReference type="SAM" id="Phobius"/>
    </source>
</evidence>
<protein>
    <submittedName>
        <fullName evidence="9">Exosortase/archaeosortase family protein</fullName>
    </submittedName>
</protein>
<keyword evidence="10" id="KW-1185">Reference proteome</keyword>
<organism evidence="9 10">
    <name type="scientific">Cnuella takakiae</name>
    <dbReference type="NCBI Taxonomy" id="1302690"/>
    <lineage>
        <taxon>Bacteria</taxon>
        <taxon>Pseudomonadati</taxon>
        <taxon>Bacteroidota</taxon>
        <taxon>Chitinophagia</taxon>
        <taxon>Chitinophagales</taxon>
        <taxon>Chitinophagaceae</taxon>
        <taxon>Cnuella</taxon>
    </lineage>
</organism>
<keyword evidence="2" id="KW-1003">Cell membrane</keyword>
<keyword evidence="7 8" id="KW-0472">Membrane</keyword>
<comment type="subcellular location">
    <subcellularLocation>
        <location evidence="1">Cell membrane</location>
        <topology evidence="1">Multi-pass membrane protein</topology>
    </subcellularLocation>
</comment>
<dbReference type="AlphaFoldDB" id="A0A1M5E2T4"/>
<keyword evidence="4 8" id="KW-0812">Transmembrane</keyword>